<protein>
    <submittedName>
        <fullName evidence="1">Uncharacterized protein</fullName>
    </submittedName>
</protein>
<evidence type="ECO:0000313" key="1">
    <source>
        <dbReference type="EMBL" id="KAK7539179.1"/>
    </source>
</evidence>
<reference evidence="1 2" key="1">
    <citation type="submission" date="2024-04" db="EMBL/GenBank/DDBJ databases">
        <title>Phyllosticta paracitricarpa is synonymous to the EU quarantine fungus P. citricarpa based on phylogenomic analyses.</title>
        <authorList>
            <consortium name="Lawrence Berkeley National Laboratory"/>
            <person name="Van Ingen-Buijs V.A."/>
            <person name="Van Westerhoven A.C."/>
            <person name="Haridas S."/>
            <person name="Skiadas P."/>
            <person name="Martin F."/>
            <person name="Groenewald J.Z."/>
            <person name="Crous P.W."/>
            <person name="Seidl M.F."/>
        </authorList>
    </citation>
    <scope>NUCLEOTIDE SEQUENCE [LARGE SCALE GENOMIC DNA]</scope>
    <source>
        <strain evidence="1 2">CBS 122670</strain>
    </source>
</reference>
<name>A0ABR1LWZ6_9PEZI</name>
<accession>A0ABR1LWZ6</accession>
<dbReference type="EMBL" id="JBBPDW010000028">
    <property type="protein sequence ID" value="KAK7539179.1"/>
    <property type="molecule type" value="Genomic_DNA"/>
</dbReference>
<evidence type="ECO:0000313" key="2">
    <source>
        <dbReference type="Proteomes" id="UP001365128"/>
    </source>
</evidence>
<proteinExistence type="predicted"/>
<comment type="caution">
    <text evidence="1">The sequence shown here is derived from an EMBL/GenBank/DDBJ whole genome shotgun (WGS) entry which is preliminary data.</text>
</comment>
<gene>
    <name evidence="1" type="ORF">IWX46DRAFT_203967</name>
</gene>
<organism evidence="1 2">
    <name type="scientific">Phyllosticta citricarpa</name>
    <dbReference type="NCBI Taxonomy" id="55181"/>
    <lineage>
        <taxon>Eukaryota</taxon>
        <taxon>Fungi</taxon>
        <taxon>Dikarya</taxon>
        <taxon>Ascomycota</taxon>
        <taxon>Pezizomycotina</taxon>
        <taxon>Dothideomycetes</taxon>
        <taxon>Dothideomycetes incertae sedis</taxon>
        <taxon>Botryosphaeriales</taxon>
        <taxon>Phyllostictaceae</taxon>
        <taxon>Phyllosticta</taxon>
    </lineage>
</organism>
<sequence length="190" mass="21540">MADGMNHVRAIRIAEIMNDFRRLQHQIAEITSCQPLQQSNIEACTILQQCAVEARNVLIAPSCNTTDMESNVELEKKQLKAIICDASIRRFKCQCIYLRASATRRWVNSRDKLLGNQKARGCQVQKLQAIDRELKAELENITDDYVDYCLRAEDLLQGKWLDEDPGLSTIQQYLYRSSSAAAATSRAGSR</sequence>
<keyword evidence="2" id="KW-1185">Reference proteome</keyword>
<dbReference type="Proteomes" id="UP001365128">
    <property type="component" value="Unassembled WGS sequence"/>
</dbReference>